<comment type="similarity">
    <text evidence="1 3">Belongs to the UDP-glycosyltransferase family.</text>
</comment>
<sequence>MALSSPSSPPIKSRKPASSEDSVAMAAAPLHFVLVPLPAQGHVIPMMDMARLIAGHGGGGARVTVVLTPVMAARHRAAVAHAARSGLAVDVSVLEFPGPALGLAAGCESYDMVADMNLFKTFTDAVWRLAAPLEAFLRALPRRPDCVVADSCSPWTAGVARRLGVPRLVFHGPSALYILAVHNLARHGVYDRVAGDLEPFDATAARGNRAAVDAARVVSWLDARPPASVLYVSFGSIARLNPPQAAELAAGLEASHRPFIWVTKDTDADAAAAAGLDARVVADRGLVIRGWAPQVTILSHPAVGGFLTHCGWNSTVESLSHGVPLLTWPHFGDQFLNECLAVDVLGAGVRAGVKVPVTHVDAVNSPVQVRSGEVASAVEELMGDGAAAAARRARARELAAEARAAMADGGSSARDLADMVWHVARRRDMVVVDPPPPPSPGGIAGGHGKMVSPSVASEVA</sequence>
<keyword evidence="7" id="KW-1185">Reference proteome</keyword>
<name>B8AYM5_ORYSI</name>
<dbReference type="Pfam" id="PF00201">
    <property type="entry name" value="UDPGT"/>
    <property type="match status" value="1"/>
</dbReference>
<organism evidence="6 7">
    <name type="scientific">Oryza sativa subsp. indica</name>
    <name type="common">Rice</name>
    <dbReference type="NCBI Taxonomy" id="39946"/>
    <lineage>
        <taxon>Eukaryota</taxon>
        <taxon>Viridiplantae</taxon>
        <taxon>Streptophyta</taxon>
        <taxon>Embryophyta</taxon>
        <taxon>Tracheophyta</taxon>
        <taxon>Spermatophyta</taxon>
        <taxon>Magnoliopsida</taxon>
        <taxon>Liliopsida</taxon>
        <taxon>Poales</taxon>
        <taxon>Poaceae</taxon>
        <taxon>BOP clade</taxon>
        <taxon>Oryzoideae</taxon>
        <taxon>Oryzeae</taxon>
        <taxon>Oryzinae</taxon>
        <taxon>Oryza</taxon>
        <taxon>Oryza sativa</taxon>
    </lineage>
</organism>
<dbReference type="AlphaFoldDB" id="B8AYM5"/>
<dbReference type="OMA" id="QGCETID"/>
<evidence type="ECO:0000256" key="3">
    <source>
        <dbReference type="RuleBase" id="RU003718"/>
    </source>
</evidence>
<dbReference type="Gene3D" id="3.40.50.2000">
    <property type="entry name" value="Glycogen Phosphorylase B"/>
    <property type="match status" value="3"/>
</dbReference>
<accession>B8AYM5</accession>
<evidence type="ECO:0000256" key="1">
    <source>
        <dbReference type="ARBA" id="ARBA00009995"/>
    </source>
</evidence>
<feature type="region of interest" description="Disordered" evidence="5">
    <location>
        <begin position="430"/>
        <end position="460"/>
    </location>
</feature>
<dbReference type="PANTHER" id="PTHR48047">
    <property type="entry name" value="GLYCOSYLTRANSFERASE"/>
    <property type="match status" value="1"/>
</dbReference>
<dbReference type="Proteomes" id="UP000007015">
    <property type="component" value="Chromosome 5"/>
</dbReference>
<dbReference type="InterPro" id="IPR035595">
    <property type="entry name" value="UDP_glycos_trans_CS"/>
</dbReference>
<evidence type="ECO:0000256" key="5">
    <source>
        <dbReference type="SAM" id="MobiDB-lite"/>
    </source>
</evidence>
<dbReference type="FunFam" id="3.40.50.2000:FF:000063">
    <property type="entry name" value="Glycosyltransferase"/>
    <property type="match status" value="1"/>
</dbReference>
<dbReference type="EMBL" id="CM000130">
    <property type="protein sequence ID" value="EEC78616.1"/>
    <property type="molecule type" value="Genomic_DNA"/>
</dbReference>
<dbReference type="EC" id="2.4.1.-" evidence="4"/>
<evidence type="ECO:0000313" key="6">
    <source>
        <dbReference type="EMBL" id="EEC78616.1"/>
    </source>
</evidence>
<keyword evidence="2 3" id="KW-0808">Transferase</keyword>
<dbReference type="InterPro" id="IPR002213">
    <property type="entry name" value="UDP_glucos_trans"/>
</dbReference>
<dbReference type="CDD" id="cd03784">
    <property type="entry name" value="GT1_Gtf-like"/>
    <property type="match status" value="1"/>
</dbReference>
<reference evidence="6 7" key="1">
    <citation type="journal article" date="2005" name="PLoS Biol.">
        <title>The genomes of Oryza sativa: a history of duplications.</title>
        <authorList>
            <person name="Yu J."/>
            <person name="Wang J."/>
            <person name="Lin W."/>
            <person name="Li S."/>
            <person name="Li H."/>
            <person name="Zhou J."/>
            <person name="Ni P."/>
            <person name="Dong W."/>
            <person name="Hu S."/>
            <person name="Zeng C."/>
            <person name="Zhang J."/>
            <person name="Zhang Y."/>
            <person name="Li R."/>
            <person name="Xu Z."/>
            <person name="Li S."/>
            <person name="Li X."/>
            <person name="Zheng H."/>
            <person name="Cong L."/>
            <person name="Lin L."/>
            <person name="Yin J."/>
            <person name="Geng J."/>
            <person name="Li G."/>
            <person name="Shi J."/>
            <person name="Liu J."/>
            <person name="Lv H."/>
            <person name="Li J."/>
            <person name="Wang J."/>
            <person name="Deng Y."/>
            <person name="Ran L."/>
            <person name="Shi X."/>
            <person name="Wang X."/>
            <person name="Wu Q."/>
            <person name="Li C."/>
            <person name="Ren X."/>
            <person name="Wang J."/>
            <person name="Wang X."/>
            <person name="Li D."/>
            <person name="Liu D."/>
            <person name="Zhang X."/>
            <person name="Ji Z."/>
            <person name="Zhao W."/>
            <person name="Sun Y."/>
            <person name="Zhang Z."/>
            <person name="Bao J."/>
            <person name="Han Y."/>
            <person name="Dong L."/>
            <person name="Ji J."/>
            <person name="Chen P."/>
            <person name="Wu S."/>
            <person name="Liu J."/>
            <person name="Xiao Y."/>
            <person name="Bu D."/>
            <person name="Tan J."/>
            <person name="Yang L."/>
            <person name="Ye C."/>
            <person name="Zhang J."/>
            <person name="Xu J."/>
            <person name="Zhou Y."/>
            <person name="Yu Y."/>
            <person name="Zhang B."/>
            <person name="Zhuang S."/>
            <person name="Wei H."/>
            <person name="Liu B."/>
            <person name="Lei M."/>
            <person name="Yu H."/>
            <person name="Li Y."/>
            <person name="Xu H."/>
            <person name="Wei S."/>
            <person name="He X."/>
            <person name="Fang L."/>
            <person name="Zhang Z."/>
            <person name="Zhang Y."/>
            <person name="Huang X."/>
            <person name="Su Z."/>
            <person name="Tong W."/>
            <person name="Li J."/>
            <person name="Tong Z."/>
            <person name="Li S."/>
            <person name="Ye J."/>
            <person name="Wang L."/>
            <person name="Fang L."/>
            <person name="Lei T."/>
            <person name="Chen C."/>
            <person name="Chen H."/>
            <person name="Xu Z."/>
            <person name="Li H."/>
            <person name="Huang H."/>
            <person name="Zhang F."/>
            <person name="Xu H."/>
            <person name="Li N."/>
            <person name="Zhao C."/>
            <person name="Li S."/>
            <person name="Dong L."/>
            <person name="Huang Y."/>
            <person name="Li L."/>
            <person name="Xi Y."/>
            <person name="Qi Q."/>
            <person name="Li W."/>
            <person name="Zhang B."/>
            <person name="Hu W."/>
            <person name="Zhang Y."/>
            <person name="Tian X."/>
            <person name="Jiao Y."/>
            <person name="Liang X."/>
            <person name="Jin J."/>
            <person name="Gao L."/>
            <person name="Zheng W."/>
            <person name="Hao B."/>
            <person name="Liu S."/>
            <person name="Wang W."/>
            <person name="Yuan L."/>
            <person name="Cao M."/>
            <person name="McDermott J."/>
            <person name="Samudrala R."/>
            <person name="Wang J."/>
            <person name="Wong G.K."/>
            <person name="Yang H."/>
        </authorList>
    </citation>
    <scope>NUCLEOTIDE SEQUENCE [LARGE SCALE GENOMIC DNA]</scope>
    <source>
        <strain evidence="7">cv. 93-11</strain>
    </source>
</reference>
<dbReference type="Gramene" id="BGIOSGA018707-TA">
    <property type="protein sequence ID" value="BGIOSGA018707-PA"/>
    <property type="gene ID" value="BGIOSGA018707"/>
</dbReference>
<dbReference type="HOGENOM" id="CLU_001724_2_2_1"/>
<evidence type="ECO:0000256" key="2">
    <source>
        <dbReference type="ARBA" id="ARBA00022679"/>
    </source>
</evidence>
<evidence type="ECO:0000313" key="7">
    <source>
        <dbReference type="Proteomes" id="UP000007015"/>
    </source>
</evidence>
<proteinExistence type="inferred from homology"/>
<dbReference type="PROSITE" id="PS00375">
    <property type="entry name" value="UDPGT"/>
    <property type="match status" value="1"/>
</dbReference>
<dbReference type="STRING" id="39946.B8AYM5"/>
<dbReference type="PANTHER" id="PTHR48047:SF216">
    <property type="entry name" value="GLYCOSYLTRANSFERASE"/>
    <property type="match status" value="1"/>
</dbReference>
<evidence type="ECO:0000256" key="4">
    <source>
        <dbReference type="RuleBase" id="RU362057"/>
    </source>
</evidence>
<dbReference type="SUPFAM" id="SSF53756">
    <property type="entry name" value="UDP-Glycosyltransferase/glycogen phosphorylase"/>
    <property type="match status" value="1"/>
</dbReference>
<gene>
    <name evidence="6" type="ORF">OsI_18660</name>
</gene>
<dbReference type="GO" id="GO:0035251">
    <property type="term" value="F:UDP-glucosyltransferase activity"/>
    <property type="evidence" value="ECO:0007669"/>
    <property type="project" value="TreeGrafter"/>
</dbReference>
<protein>
    <recommendedName>
        <fullName evidence="4">Glycosyltransferase</fullName>
        <ecNumber evidence="4">2.4.1.-</ecNumber>
    </recommendedName>
</protein>
<keyword evidence="3" id="KW-0328">Glycosyltransferase</keyword>